<reference evidence="3" key="1">
    <citation type="journal article" date="2020" name="Stud. Mycol.">
        <title>101 Dothideomycetes genomes: a test case for predicting lifestyles and emergence of pathogens.</title>
        <authorList>
            <person name="Haridas S."/>
            <person name="Albert R."/>
            <person name="Binder M."/>
            <person name="Bloem J."/>
            <person name="Labutti K."/>
            <person name="Salamov A."/>
            <person name="Andreopoulos B."/>
            <person name="Baker S."/>
            <person name="Barry K."/>
            <person name="Bills G."/>
            <person name="Bluhm B."/>
            <person name="Cannon C."/>
            <person name="Castanera R."/>
            <person name="Culley D."/>
            <person name="Daum C."/>
            <person name="Ezra D."/>
            <person name="Gonzalez J."/>
            <person name="Henrissat B."/>
            <person name="Kuo A."/>
            <person name="Liang C."/>
            <person name="Lipzen A."/>
            <person name="Lutzoni F."/>
            <person name="Magnuson J."/>
            <person name="Mondo S."/>
            <person name="Nolan M."/>
            <person name="Ohm R."/>
            <person name="Pangilinan J."/>
            <person name="Park H.-J."/>
            <person name="Ramirez L."/>
            <person name="Alfaro M."/>
            <person name="Sun H."/>
            <person name="Tritt A."/>
            <person name="Yoshinaga Y."/>
            <person name="Zwiers L.-H."/>
            <person name="Turgeon B."/>
            <person name="Goodwin S."/>
            <person name="Spatafora J."/>
            <person name="Crous P."/>
            <person name="Grigoriev I."/>
        </authorList>
    </citation>
    <scope>NUCLEOTIDE SEQUENCE</scope>
    <source>
        <strain evidence="3">CBS 125425</strain>
    </source>
</reference>
<keyword evidence="4" id="KW-1185">Reference proteome</keyword>
<dbReference type="EMBL" id="ML996390">
    <property type="protein sequence ID" value="KAF2726790.1"/>
    <property type="molecule type" value="Genomic_DNA"/>
</dbReference>
<accession>A0A9P4QJC6</accession>
<evidence type="ECO:0000256" key="2">
    <source>
        <dbReference type="SAM" id="SignalP"/>
    </source>
</evidence>
<dbReference type="OrthoDB" id="3928002at2759"/>
<dbReference type="PANTHER" id="PTHR38049:SF1">
    <property type="entry name" value="PROTEIN KINASE DOMAIN-CONTAINING PROTEIN"/>
    <property type="match status" value="1"/>
</dbReference>
<protein>
    <submittedName>
        <fullName evidence="3">Uncharacterized protein</fullName>
    </submittedName>
</protein>
<dbReference type="AlphaFoldDB" id="A0A9P4QJC6"/>
<proteinExistence type="predicted"/>
<sequence>MAALVLGIFLGGGVIAIPVVTGIAEGVAEQQKQNEEAANETRMIKFNMLVSCDSDDELADDIDNGILVMRHDKAWIVPRDAENKPIPPIEDMSPPLHAFAGFFIQYPDEDRLPPERGMVSTISEDPPVLNWLYIDRDTYAATYGNRTASIKHIVGVWDWTDDEKFITLDGWEGFVAMDESAVDGWKDTPWGKEGLRWALYFDIDDNGLKGRKRGRESFEVTLERRCQSEADQLKQMEEAEKKMQVKSRGDLKTQFTAPAAEQRRKAEREEKRQSD</sequence>
<organism evidence="3 4">
    <name type="scientific">Polyplosphaeria fusca</name>
    <dbReference type="NCBI Taxonomy" id="682080"/>
    <lineage>
        <taxon>Eukaryota</taxon>
        <taxon>Fungi</taxon>
        <taxon>Dikarya</taxon>
        <taxon>Ascomycota</taxon>
        <taxon>Pezizomycotina</taxon>
        <taxon>Dothideomycetes</taxon>
        <taxon>Pleosporomycetidae</taxon>
        <taxon>Pleosporales</taxon>
        <taxon>Tetraplosphaeriaceae</taxon>
        <taxon>Polyplosphaeria</taxon>
    </lineage>
</organism>
<keyword evidence="2" id="KW-0732">Signal</keyword>
<feature type="compositionally biased region" description="Basic and acidic residues" evidence="1">
    <location>
        <begin position="236"/>
        <end position="251"/>
    </location>
</feature>
<dbReference type="PANTHER" id="PTHR38049">
    <property type="entry name" value="RICIN B LECTIN DOMAIN-CONTAINING PROTEIN"/>
    <property type="match status" value="1"/>
</dbReference>
<feature type="chain" id="PRO_5040231312" evidence="2">
    <location>
        <begin position="17"/>
        <end position="275"/>
    </location>
</feature>
<evidence type="ECO:0000313" key="3">
    <source>
        <dbReference type="EMBL" id="KAF2726790.1"/>
    </source>
</evidence>
<feature type="signal peptide" evidence="2">
    <location>
        <begin position="1"/>
        <end position="16"/>
    </location>
</feature>
<evidence type="ECO:0000256" key="1">
    <source>
        <dbReference type="SAM" id="MobiDB-lite"/>
    </source>
</evidence>
<gene>
    <name evidence="3" type="ORF">EJ04DRAFT_570958</name>
</gene>
<evidence type="ECO:0000313" key="4">
    <source>
        <dbReference type="Proteomes" id="UP000799444"/>
    </source>
</evidence>
<name>A0A9P4QJC6_9PLEO</name>
<comment type="caution">
    <text evidence="3">The sequence shown here is derived from an EMBL/GenBank/DDBJ whole genome shotgun (WGS) entry which is preliminary data.</text>
</comment>
<dbReference type="Proteomes" id="UP000799444">
    <property type="component" value="Unassembled WGS sequence"/>
</dbReference>
<feature type="region of interest" description="Disordered" evidence="1">
    <location>
        <begin position="236"/>
        <end position="275"/>
    </location>
</feature>
<feature type="compositionally biased region" description="Basic and acidic residues" evidence="1">
    <location>
        <begin position="261"/>
        <end position="275"/>
    </location>
</feature>